<comment type="caution">
    <text evidence="1">The sequence shown here is derived from an EMBL/GenBank/DDBJ whole genome shotgun (WGS) entry which is preliminary data.</text>
</comment>
<name>X1Q7Z4_9ZZZZ</name>
<reference evidence="1" key="1">
    <citation type="journal article" date="2014" name="Front. Microbiol.">
        <title>High frequency of phylogenetically diverse reductive dehalogenase-homologous genes in deep subseafloor sedimentary metagenomes.</title>
        <authorList>
            <person name="Kawai M."/>
            <person name="Futagami T."/>
            <person name="Toyoda A."/>
            <person name="Takaki Y."/>
            <person name="Nishi S."/>
            <person name="Hori S."/>
            <person name="Arai W."/>
            <person name="Tsubouchi T."/>
            <person name="Morono Y."/>
            <person name="Uchiyama I."/>
            <person name="Ito T."/>
            <person name="Fujiyama A."/>
            <person name="Inagaki F."/>
            <person name="Takami H."/>
        </authorList>
    </citation>
    <scope>NUCLEOTIDE SEQUENCE</scope>
    <source>
        <strain evidence="1">Expedition CK06-06</strain>
    </source>
</reference>
<accession>X1Q7Z4</accession>
<dbReference type="EMBL" id="BARW01003186">
    <property type="protein sequence ID" value="GAI64353.1"/>
    <property type="molecule type" value="Genomic_DNA"/>
</dbReference>
<evidence type="ECO:0000313" key="1">
    <source>
        <dbReference type="EMBL" id="GAI64353.1"/>
    </source>
</evidence>
<dbReference type="AlphaFoldDB" id="X1Q7Z4"/>
<proteinExistence type="predicted"/>
<feature type="non-terminal residue" evidence="1">
    <location>
        <position position="1"/>
    </location>
</feature>
<sequence>AAQEVYGEIWFEAGAMQGQFLHYADENVPLLAFHGDISIPEKWRSAQRLAAWWLKYRKPVHIYYYGDLDPKGLLIPQSAWADVYTWAFGHY</sequence>
<protein>
    <recommendedName>
        <fullName evidence="2">Wadjet protein JetD C-terminal domain-containing protein</fullName>
    </recommendedName>
</protein>
<evidence type="ECO:0008006" key="2">
    <source>
        <dbReference type="Google" id="ProtNLM"/>
    </source>
</evidence>
<gene>
    <name evidence="1" type="ORF">S12H4_08293</name>
</gene>
<organism evidence="1">
    <name type="scientific">marine sediment metagenome</name>
    <dbReference type="NCBI Taxonomy" id="412755"/>
    <lineage>
        <taxon>unclassified sequences</taxon>
        <taxon>metagenomes</taxon>
        <taxon>ecological metagenomes</taxon>
    </lineage>
</organism>